<name>A0A427TBG0_9PSEU</name>
<accession>A0A427TBG0</accession>
<dbReference type="Pfam" id="PF01048">
    <property type="entry name" value="PNP_UDP_1"/>
    <property type="match status" value="1"/>
</dbReference>
<dbReference type="Gene3D" id="1.25.40.10">
    <property type="entry name" value="Tetratricopeptide repeat domain"/>
    <property type="match status" value="1"/>
</dbReference>
<dbReference type="InterPro" id="IPR035994">
    <property type="entry name" value="Nucleoside_phosphorylase_sf"/>
</dbReference>
<dbReference type="SUPFAM" id="SSF53167">
    <property type="entry name" value="Purine and uridine phosphorylases"/>
    <property type="match status" value="1"/>
</dbReference>
<dbReference type="SUPFAM" id="SSF81901">
    <property type="entry name" value="HCP-like"/>
    <property type="match status" value="1"/>
</dbReference>
<organism evidence="2 3">
    <name type="scientific">Amycolatopsis eburnea</name>
    <dbReference type="NCBI Taxonomy" id="2267691"/>
    <lineage>
        <taxon>Bacteria</taxon>
        <taxon>Bacillati</taxon>
        <taxon>Actinomycetota</taxon>
        <taxon>Actinomycetes</taxon>
        <taxon>Pseudonocardiales</taxon>
        <taxon>Pseudonocardiaceae</taxon>
        <taxon>Amycolatopsis</taxon>
    </lineage>
</organism>
<dbReference type="OrthoDB" id="581105at2"/>
<dbReference type="GO" id="GO:0019284">
    <property type="term" value="P:L-methionine salvage from S-adenosylmethionine"/>
    <property type="evidence" value="ECO:0007669"/>
    <property type="project" value="TreeGrafter"/>
</dbReference>
<dbReference type="GO" id="GO:0005829">
    <property type="term" value="C:cytosol"/>
    <property type="evidence" value="ECO:0007669"/>
    <property type="project" value="TreeGrafter"/>
</dbReference>
<feature type="domain" description="Nucleoside phosphorylase" evidence="1">
    <location>
        <begin position="8"/>
        <end position="235"/>
    </location>
</feature>
<evidence type="ECO:0000313" key="2">
    <source>
        <dbReference type="EMBL" id="RSD19740.1"/>
    </source>
</evidence>
<dbReference type="RefSeq" id="WP_125308608.1">
    <property type="nucleotide sequence ID" value="NZ_RSEC01000036.1"/>
</dbReference>
<evidence type="ECO:0000259" key="1">
    <source>
        <dbReference type="Pfam" id="PF01048"/>
    </source>
</evidence>
<dbReference type="InterPro" id="IPR000845">
    <property type="entry name" value="Nucleoside_phosphorylase_d"/>
</dbReference>
<dbReference type="AlphaFoldDB" id="A0A427TBG0"/>
<dbReference type="CDD" id="cd09008">
    <property type="entry name" value="MTAN"/>
    <property type="match status" value="1"/>
</dbReference>
<dbReference type="Proteomes" id="UP000267081">
    <property type="component" value="Unassembled WGS sequence"/>
</dbReference>
<dbReference type="Gene3D" id="3.40.50.1580">
    <property type="entry name" value="Nucleoside phosphorylase domain"/>
    <property type="match status" value="1"/>
</dbReference>
<dbReference type="InterPro" id="IPR006597">
    <property type="entry name" value="Sel1-like"/>
</dbReference>
<dbReference type="PANTHER" id="PTHR46832">
    <property type="entry name" value="5'-METHYLTHIOADENOSINE/S-ADENOSYLHOMOCYSTEINE NUCLEOSIDASE"/>
    <property type="match status" value="1"/>
</dbReference>
<dbReference type="Pfam" id="PF08238">
    <property type="entry name" value="Sel1"/>
    <property type="match status" value="2"/>
</dbReference>
<dbReference type="GO" id="GO:0009116">
    <property type="term" value="P:nucleoside metabolic process"/>
    <property type="evidence" value="ECO:0007669"/>
    <property type="project" value="InterPro"/>
</dbReference>
<dbReference type="InterPro" id="IPR011990">
    <property type="entry name" value="TPR-like_helical_dom_sf"/>
</dbReference>
<reference evidence="2 3" key="1">
    <citation type="submission" date="2018-12" db="EMBL/GenBank/DDBJ databases">
        <title>Amycolatopsis eburnea sp. nov. actinomycete associate with arbuscular mycorrhiza fungal spore.</title>
        <authorList>
            <person name="Lumyong S."/>
            <person name="Chaiya L."/>
        </authorList>
    </citation>
    <scope>NUCLEOTIDE SEQUENCE [LARGE SCALE GENOMIC DNA]</scope>
    <source>
        <strain evidence="2 3">GLM-1</strain>
    </source>
</reference>
<evidence type="ECO:0000313" key="3">
    <source>
        <dbReference type="Proteomes" id="UP000267081"/>
    </source>
</evidence>
<keyword evidence="3" id="KW-1185">Reference proteome</keyword>
<dbReference type="EMBL" id="RSEC01000036">
    <property type="protein sequence ID" value="RSD19740.1"/>
    <property type="molecule type" value="Genomic_DNA"/>
</dbReference>
<gene>
    <name evidence="2" type="ORF">EIY87_15890</name>
</gene>
<dbReference type="PANTHER" id="PTHR46832:SF1">
    <property type="entry name" value="5'-METHYLTHIOADENOSINE_S-ADENOSYLHOMOCYSTEINE NUCLEOSIDASE"/>
    <property type="match status" value="1"/>
</dbReference>
<proteinExistence type="predicted"/>
<dbReference type="GO" id="GO:0008782">
    <property type="term" value="F:adenosylhomocysteine nucleosidase activity"/>
    <property type="evidence" value="ECO:0007669"/>
    <property type="project" value="TreeGrafter"/>
</dbReference>
<dbReference type="GO" id="GO:0008930">
    <property type="term" value="F:methylthioadenosine nucleosidase activity"/>
    <property type="evidence" value="ECO:0007669"/>
    <property type="project" value="TreeGrafter"/>
</dbReference>
<comment type="caution">
    <text evidence="2">The sequence shown here is derived from an EMBL/GenBank/DDBJ whole genome shotgun (WGS) entry which is preliminary data.</text>
</comment>
<sequence>MIGVTNTVVICAALDVEYLAVREHLRGPVTEREERGALYDVGAFGGWTVALAQTGAGGTPAGVELERAIAAFRPRVVLFVGVAGGRKDVSLGDVVVADHVYDYESGKDTADGYLPRIKTAAASMPLVRRARQLARDSAWQHRIRPAVPDPAPRAVVKPIAAGGKVVAGTASATAGFLERHCGDAAAVEMEAHGFLYGAYVNEGVQALVVRGISDLLSGKTGTADEHWQPVASRHAAAFAFELLTVLSGRDTEQAEQAYATAGELSLKWDKTADDLVEIERLYRQAADGGHPDAMAMVGLSAEGRLRASVLGQPSGDPSAADVRAALHWYAKAADHGSAFGAFHLGRVHEEHYGDPDEALKWYEKAAAGGHGAARASLAGLRRRLELGLGALAGHTPFERPPLEQDPSEGEPMPVDTEYARWAKTEFRSEVEATAICLGELQEACGGQYGEWGTLAEQEVAAVLSHFCTLMPAQAHLPAVAFEYYDRIGEGNLRAFAARLRSSGAPAPAECTPIWWRQRAENRVSTVENFYGFKLSVQDYDWTTSLVGDLIEQLRGDAKPDAGLRETILHLRLVVRVMTKRRDLATPVGSGQDEAWFSLLLTPEQFAVLVRVAANASQVTDAEPGFREFWQRVHRALVTANVEQFE</sequence>
<protein>
    <recommendedName>
        <fullName evidence="1">Nucleoside phosphorylase domain-containing protein</fullName>
    </recommendedName>
</protein>